<dbReference type="InterPro" id="IPR050741">
    <property type="entry name" value="Acyl-CoA_dehydrogenase"/>
</dbReference>
<dbReference type="OrthoDB" id="9775090at2"/>
<dbReference type="GO" id="GO:0033539">
    <property type="term" value="P:fatty acid beta-oxidation using acyl-CoA dehydrogenase"/>
    <property type="evidence" value="ECO:0007669"/>
    <property type="project" value="TreeGrafter"/>
</dbReference>
<dbReference type="InterPro" id="IPR037069">
    <property type="entry name" value="AcylCoA_DH/ox_N_sf"/>
</dbReference>
<reference evidence="10 11" key="1">
    <citation type="submission" date="2019-04" db="EMBL/GenBank/DDBJ databases">
        <title>Draft genome sequence of Youngimonas vesicularis.</title>
        <authorList>
            <person name="Hameed A."/>
        </authorList>
    </citation>
    <scope>NUCLEOTIDE SEQUENCE [LARGE SCALE GENOMIC DNA]</scope>
    <source>
        <strain evidence="10 11">CC-AMW-E</strain>
    </source>
</reference>
<dbReference type="InterPro" id="IPR009100">
    <property type="entry name" value="AcylCoA_DH/oxidase_NM_dom_sf"/>
</dbReference>
<dbReference type="RefSeq" id="WP_136339872.1">
    <property type="nucleotide sequence ID" value="NZ_SSMD01000006.1"/>
</dbReference>
<keyword evidence="11" id="KW-1185">Reference proteome</keyword>
<dbReference type="InterPro" id="IPR036250">
    <property type="entry name" value="AcylCo_DH-like_C"/>
</dbReference>
<dbReference type="Proteomes" id="UP000306113">
    <property type="component" value="Unassembled WGS sequence"/>
</dbReference>
<keyword evidence="3 6" id="KW-0285">Flavoprotein</keyword>
<dbReference type="PROSITE" id="PS00072">
    <property type="entry name" value="ACYL_COA_DH_1"/>
    <property type="match status" value="1"/>
</dbReference>
<evidence type="ECO:0000256" key="5">
    <source>
        <dbReference type="ARBA" id="ARBA00023002"/>
    </source>
</evidence>
<dbReference type="InterPro" id="IPR006091">
    <property type="entry name" value="Acyl-CoA_Oxase/DH_mid-dom"/>
</dbReference>
<feature type="domain" description="Acyl-CoA dehydrogenase/oxidase C-terminal" evidence="7">
    <location>
        <begin position="236"/>
        <end position="388"/>
    </location>
</feature>
<dbReference type="SUPFAM" id="SSF47203">
    <property type="entry name" value="Acyl-CoA dehydrogenase C-terminal domain-like"/>
    <property type="match status" value="1"/>
</dbReference>
<dbReference type="InterPro" id="IPR006089">
    <property type="entry name" value="Acyl-CoA_DH_CS"/>
</dbReference>
<evidence type="ECO:0000256" key="1">
    <source>
        <dbReference type="ARBA" id="ARBA00001974"/>
    </source>
</evidence>
<sequence length="390" mass="42104">MTAFETAPDQYFSEDHIAFRRAMRSFVDREIRPNIETWEEAQRLPRSLYLKAAEVGFQGLTYPEEYGGSGADVFMQIVATEELALTGAGGVGASLGSHSIAIPPIVAVGSDALKHRVLPPVIAGEKIAALAITEPGGGSDVAALKTTARRDGDSYVINGEKAFITSGVQADFLTVACRTNPDDRGPGGLSFILVEGDTPGLTRKPLRKMGWHASDTALLHFDNVRVPAENLIGAEGEGFKAAMLNFNDERLTLAVSAYASAQACLEEATDWARNRTTFGKPLIQQQVIRHKLVDMAMRIHAARALTLDVAWRRLNRLDPLNIHVARTGMAKITATNTVQYVAAEAVQIMGAMGYMTGSVSERVFRETKVLSIGGGADEVIRNLIASQMGY</sequence>
<accession>A0A4S3M804</accession>
<dbReference type="InterPro" id="IPR009075">
    <property type="entry name" value="AcylCo_DH/oxidase_C"/>
</dbReference>
<dbReference type="FunFam" id="1.20.140.10:FF:000001">
    <property type="entry name" value="Acyl-CoA dehydrogenase"/>
    <property type="match status" value="1"/>
</dbReference>
<proteinExistence type="inferred from homology"/>
<comment type="caution">
    <text evidence="10">The sequence shown here is derived from an EMBL/GenBank/DDBJ whole genome shotgun (WGS) entry which is preliminary data.</text>
</comment>
<protein>
    <submittedName>
        <fullName evidence="10">Acyl-CoA dehydrogenase</fullName>
    </submittedName>
</protein>
<dbReference type="Pfam" id="PF02770">
    <property type="entry name" value="Acyl-CoA_dh_M"/>
    <property type="match status" value="1"/>
</dbReference>
<dbReference type="EMBL" id="SSMD01000006">
    <property type="protein sequence ID" value="THD72977.1"/>
    <property type="molecule type" value="Genomic_DNA"/>
</dbReference>
<dbReference type="Gene3D" id="1.10.540.10">
    <property type="entry name" value="Acyl-CoA dehydrogenase/oxidase, N-terminal domain"/>
    <property type="match status" value="1"/>
</dbReference>
<evidence type="ECO:0000313" key="10">
    <source>
        <dbReference type="EMBL" id="THD72977.1"/>
    </source>
</evidence>
<dbReference type="Gene3D" id="1.20.140.10">
    <property type="entry name" value="Butyryl-CoA Dehydrogenase, subunit A, domain 3"/>
    <property type="match status" value="1"/>
</dbReference>
<evidence type="ECO:0000313" key="11">
    <source>
        <dbReference type="Proteomes" id="UP000306113"/>
    </source>
</evidence>
<comment type="similarity">
    <text evidence="2 6">Belongs to the acyl-CoA dehydrogenase family.</text>
</comment>
<evidence type="ECO:0000259" key="8">
    <source>
        <dbReference type="Pfam" id="PF02770"/>
    </source>
</evidence>
<evidence type="ECO:0000259" key="9">
    <source>
        <dbReference type="Pfam" id="PF02771"/>
    </source>
</evidence>
<dbReference type="Pfam" id="PF02771">
    <property type="entry name" value="Acyl-CoA_dh_N"/>
    <property type="match status" value="1"/>
</dbReference>
<dbReference type="GO" id="GO:0005737">
    <property type="term" value="C:cytoplasm"/>
    <property type="evidence" value="ECO:0007669"/>
    <property type="project" value="TreeGrafter"/>
</dbReference>
<evidence type="ECO:0000256" key="6">
    <source>
        <dbReference type="RuleBase" id="RU362125"/>
    </source>
</evidence>
<evidence type="ECO:0000256" key="2">
    <source>
        <dbReference type="ARBA" id="ARBA00009347"/>
    </source>
</evidence>
<evidence type="ECO:0000256" key="3">
    <source>
        <dbReference type="ARBA" id="ARBA00022630"/>
    </source>
</evidence>
<dbReference type="GO" id="GO:0050660">
    <property type="term" value="F:flavin adenine dinucleotide binding"/>
    <property type="evidence" value="ECO:0007669"/>
    <property type="project" value="InterPro"/>
</dbReference>
<feature type="domain" description="Acyl-CoA dehydrogenase/oxidase N-terminal" evidence="9">
    <location>
        <begin position="13"/>
        <end position="125"/>
    </location>
</feature>
<feature type="domain" description="Acyl-CoA oxidase/dehydrogenase middle" evidence="8">
    <location>
        <begin position="129"/>
        <end position="224"/>
    </location>
</feature>
<dbReference type="InterPro" id="IPR013786">
    <property type="entry name" value="AcylCoA_DH/ox_N"/>
</dbReference>
<dbReference type="GO" id="GO:0003995">
    <property type="term" value="F:acyl-CoA dehydrogenase activity"/>
    <property type="evidence" value="ECO:0007669"/>
    <property type="project" value="InterPro"/>
</dbReference>
<dbReference type="SUPFAM" id="SSF56645">
    <property type="entry name" value="Acyl-CoA dehydrogenase NM domain-like"/>
    <property type="match status" value="1"/>
</dbReference>
<evidence type="ECO:0000256" key="4">
    <source>
        <dbReference type="ARBA" id="ARBA00022827"/>
    </source>
</evidence>
<comment type="cofactor">
    <cofactor evidence="1 6">
        <name>FAD</name>
        <dbReference type="ChEBI" id="CHEBI:57692"/>
    </cofactor>
</comment>
<dbReference type="InterPro" id="IPR046373">
    <property type="entry name" value="Acyl-CoA_Oxase/DH_mid-dom_sf"/>
</dbReference>
<dbReference type="FunFam" id="2.40.110.10:FF:000002">
    <property type="entry name" value="Acyl-CoA dehydrogenase fadE12"/>
    <property type="match status" value="1"/>
</dbReference>
<keyword evidence="4 6" id="KW-0274">FAD</keyword>
<dbReference type="AlphaFoldDB" id="A0A4S3M804"/>
<evidence type="ECO:0000259" key="7">
    <source>
        <dbReference type="Pfam" id="PF00441"/>
    </source>
</evidence>
<dbReference type="Pfam" id="PF00441">
    <property type="entry name" value="Acyl-CoA_dh_1"/>
    <property type="match status" value="1"/>
</dbReference>
<dbReference type="PANTHER" id="PTHR48083">
    <property type="entry name" value="MEDIUM-CHAIN SPECIFIC ACYL-COA DEHYDROGENASE, MITOCHONDRIAL-RELATED"/>
    <property type="match status" value="1"/>
</dbReference>
<dbReference type="PANTHER" id="PTHR48083:SF28">
    <property type="entry name" value="ACYL-COA DEHYDROGENASE FAMILY PROTEIN (AFU_ORTHOLOGUE AFUA_6G10880)-RELATED"/>
    <property type="match status" value="1"/>
</dbReference>
<keyword evidence="5 6" id="KW-0560">Oxidoreductase</keyword>
<organism evidence="10 11">
    <name type="scientific">Thalassobius vesicularis</name>
    <dbReference type="NCBI Taxonomy" id="1294297"/>
    <lineage>
        <taxon>Bacteria</taxon>
        <taxon>Pseudomonadati</taxon>
        <taxon>Pseudomonadota</taxon>
        <taxon>Alphaproteobacteria</taxon>
        <taxon>Rhodobacterales</taxon>
        <taxon>Roseobacteraceae</taxon>
        <taxon>Thalassovita</taxon>
    </lineage>
</organism>
<gene>
    <name evidence="10" type="ORF">E7681_13735</name>
</gene>
<name>A0A4S3M804_9RHOB</name>
<dbReference type="Gene3D" id="2.40.110.10">
    <property type="entry name" value="Butyryl-CoA Dehydrogenase, subunit A, domain 2"/>
    <property type="match status" value="1"/>
</dbReference>